<dbReference type="RefSeq" id="XP_056036099.1">
    <property type="nucleotide sequence ID" value="XM_056179972.1"/>
</dbReference>
<reference evidence="14 15" key="1">
    <citation type="journal article" date="2023" name="G3 (Bethesda)">
        <title>A high-quality reference genome for the fission yeast Schizosaccharomyces osmophilus.</title>
        <authorList>
            <person name="Jia G.S."/>
            <person name="Zhang W.C."/>
            <person name="Liang Y."/>
            <person name="Liu X.H."/>
            <person name="Rhind N."/>
            <person name="Pidoux A."/>
            <person name="Brysch-Herzberg M."/>
            <person name="Du L.L."/>
        </authorList>
    </citation>
    <scope>NUCLEOTIDE SEQUENCE [LARGE SCALE GENOMIC DNA]</scope>
    <source>
        <strain evidence="14 15">CBS 15793</strain>
    </source>
</reference>
<evidence type="ECO:0000256" key="11">
    <source>
        <dbReference type="SAM" id="MobiDB-lite"/>
    </source>
</evidence>
<dbReference type="Pfam" id="PF07738">
    <property type="entry name" value="Sad1_UNC"/>
    <property type="match status" value="1"/>
</dbReference>
<evidence type="ECO:0000313" key="14">
    <source>
        <dbReference type="EMBL" id="WBW71856.1"/>
    </source>
</evidence>
<evidence type="ECO:0000313" key="15">
    <source>
        <dbReference type="Proteomes" id="UP001212411"/>
    </source>
</evidence>
<evidence type="ECO:0000256" key="5">
    <source>
        <dbReference type="ARBA" id="ARBA00022989"/>
    </source>
</evidence>
<keyword evidence="7" id="KW-0325">Glycoprotein</keyword>
<feature type="transmembrane region" description="Helical" evidence="12">
    <location>
        <begin position="563"/>
        <end position="583"/>
    </location>
</feature>
<comment type="subunit">
    <text evidence="9">Interacts with EMP65.</text>
</comment>
<evidence type="ECO:0000256" key="1">
    <source>
        <dbReference type="ARBA" id="ARBA00004115"/>
    </source>
</evidence>
<feature type="region of interest" description="Disordered" evidence="11">
    <location>
        <begin position="103"/>
        <end position="141"/>
    </location>
</feature>
<evidence type="ECO:0000256" key="9">
    <source>
        <dbReference type="ARBA" id="ARBA00064635"/>
    </source>
</evidence>
<accession>A0AAE9WAI6</accession>
<feature type="compositionally biased region" description="Polar residues" evidence="11">
    <location>
        <begin position="650"/>
        <end position="664"/>
    </location>
</feature>
<keyword evidence="6 12" id="KW-0472">Membrane</keyword>
<keyword evidence="3" id="KW-0732">Signal</keyword>
<evidence type="ECO:0000256" key="4">
    <source>
        <dbReference type="ARBA" id="ARBA00022824"/>
    </source>
</evidence>
<feature type="region of interest" description="Disordered" evidence="11">
    <location>
        <begin position="600"/>
        <end position="668"/>
    </location>
</feature>
<proteinExistence type="inferred from homology"/>
<name>A0AAE9WAI6_9SCHI</name>
<evidence type="ECO:0000256" key="12">
    <source>
        <dbReference type="SAM" id="Phobius"/>
    </source>
</evidence>
<dbReference type="PANTHER" id="PTHR12953">
    <property type="entry name" value="MEMBRANE PROTEIN CH1 RELATED"/>
    <property type="match status" value="1"/>
</dbReference>
<dbReference type="PANTHER" id="PTHR12953:SF0">
    <property type="entry name" value="SUN DOMAIN-CONTAINING OSSIFICATION FACTOR"/>
    <property type="match status" value="1"/>
</dbReference>
<evidence type="ECO:0000256" key="8">
    <source>
        <dbReference type="ARBA" id="ARBA00061226"/>
    </source>
</evidence>
<feature type="compositionally biased region" description="Polar residues" evidence="11">
    <location>
        <begin position="628"/>
        <end position="637"/>
    </location>
</feature>
<dbReference type="FunFam" id="2.60.120.260:FF:000099">
    <property type="entry name" value="Uncharacterized protein, isoform C"/>
    <property type="match status" value="1"/>
</dbReference>
<dbReference type="EMBL" id="CP115611">
    <property type="protein sequence ID" value="WBW71856.1"/>
    <property type="molecule type" value="Genomic_DNA"/>
</dbReference>
<evidence type="ECO:0000256" key="7">
    <source>
        <dbReference type="ARBA" id="ARBA00023180"/>
    </source>
</evidence>
<keyword evidence="15" id="KW-1185">Reference proteome</keyword>
<comment type="similarity">
    <text evidence="8">Belongs to the SLP1 family.</text>
</comment>
<evidence type="ECO:0000256" key="3">
    <source>
        <dbReference type="ARBA" id="ARBA00022729"/>
    </source>
</evidence>
<evidence type="ECO:0000256" key="6">
    <source>
        <dbReference type="ARBA" id="ARBA00023136"/>
    </source>
</evidence>
<comment type="subcellular location">
    <subcellularLocation>
        <location evidence="1">Endoplasmic reticulum membrane</location>
        <topology evidence="1">Single-pass type I membrane protein</topology>
    </subcellularLocation>
</comment>
<gene>
    <name evidence="14" type="ORF">SOMG_01179</name>
</gene>
<dbReference type="GO" id="GO:0034975">
    <property type="term" value="P:protein folding in endoplasmic reticulum"/>
    <property type="evidence" value="ECO:0007669"/>
    <property type="project" value="TreeGrafter"/>
</dbReference>
<dbReference type="InterPro" id="IPR045120">
    <property type="entry name" value="Suco/Slp1-like"/>
</dbReference>
<feature type="compositionally biased region" description="Polar residues" evidence="11">
    <location>
        <begin position="600"/>
        <end position="615"/>
    </location>
</feature>
<feature type="domain" description="SUN" evidence="13">
    <location>
        <begin position="168"/>
        <end position="336"/>
    </location>
</feature>
<evidence type="ECO:0000259" key="13">
    <source>
        <dbReference type="PROSITE" id="PS51469"/>
    </source>
</evidence>
<keyword evidence="5 12" id="KW-1133">Transmembrane helix</keyword>
<feature type="compositionally biased region" description="Polar residues" evidence="11">
    <location>
        <begin position="106"/>
        <end position="123"/>
    </location>
</feature>
<dbReference type="InterPro" id="IPR012919">
    <property type="entry name" value="SUN_dom"/>
</dbReference>
<dbReference type="Proteomes" id="UP001212411">
    <property type="component" value="Chromosome 1"/>
</dbReference>
<dbReference type="AlphaFoldDB" id="A0AAE9WAI6"/>
<keyword evidence="4" id="KW-0256">Endoplasmic reticulum</keyword>
<organism evidence="14 15">
    <name type="scientific">Schizosaccharomyces osmophilus</name>
    <dbReference type="NCBI Taxonomy" id="2545709"/>
    <lineage>
        <taxon>Eukaryota</taxon>
        <taxon>Fungi</taxon>
        <taxon>Dikarya</taxon>
        <taxon>Ascomycota</taxon>
        <taxon>Taphrinomycotina</taxon>
        <taxon>Schizosaccharomycetes</taxon>
        <taxon>Schizosaccharomycetales</taxon>
        <taxon>Schizosaccharomycetaceae</taxon>
        <taxon>Schizosaccharomyces</taxon>
    </lineage>
</organism>
<evidence type="ECO:0000256" key="2">
    <source>
        <dbReference type="ARBA" id="ARBA00022692"/>
    </source>
</evidence>
<keyword evidence="2 12" id="KW-0812">Transmembrane</keyword>
<dbReference type="PROSITE" id="PS51469">
    <property type="entry name" value="SUN"/>
    <property type="match status" value="1"/>
</dbReference>
<dbReference type="KEGG" id="som:SOMG_01179"/>
<protein>
    <recommendedName>
        <fullName evidence="10">SUN-like protein 1</fullName>
    </recommendedName>
</protein>
<evidence type="ECO:0000256" key="10">
    <source>
        <dbReference type="ARBA" id="ARBA00075366"/>
    </source>
</evidence>
<feature type="transmembrane region" description="Helical" evidence="12">
    <location>
        <begin position="16"/>
        <end position="34"/>
    </location>
</feature>
<dbReference type="GeneID" id="80874661"/>
<dbReference type="GO" id="GO:0005789">
    <property type="term" value="C:endoplasmic reticulum membrane"/>
    <property type="evidence" value="ECO:0007669"/>
    <property type="project" value="UniProtKB-SubCell"/>
</dbReference>
<sequence>MQVVFGNFLRYLNVSFFKYFILFLFIFSNSNALINHESAVCENTLSIFSDIFREETEQCHCYEHVQEDINSVEASKTMKDFEATSLPAQFNLTENSTSSIEDESFNKTALIQNPTKTARSPSVKTDYESASLEQPIPQASIDTAIGDEAKDKSANENPDNPYSQTCVETSPVAKEGASSEAPIAAHVTSEEKRFNFASTDCAAAVLKTNAEAEGASSILTENKDKYMLNKCSATKMFVVIELCEDIYVDTVQIANFEFFSSIFRTVRISVSGKYPKQESSWMELGTFTAMNLRTLQSFRIENPLIWAKYMKIEILSHYGSEFYCPLSLVHVFGKTMIEEFEEENEEGYSNDFDLSQNNQADVLSSNAKNDSQFIQPEQTASILNTEENKSHYPSSVMNVAPASTTATKTEVEEDQSICNSNKECVTNHVFSSFVTGNLSSSSAAGSPPFPTATHHLNQESIYKNINKRLSILEERKKLFDEAIQKTLASFGKHDTKQLNLSDSLNEISMSHRGEFDQMRYQYQRIQSSFYILQARLELASAENEFVQRRIQSLSDDSSFQKRLLVLQLTLLIVLVVYIAVSYFPANPSVNDNMLLQSSSAPQAFDSNNDYRQANPSDDREIASRPPSLFNSIPSKESSVVYKVTEDSNDDQTPQPDNVSGSQMKNPGMKKLFHSRSYSVY</sequence>